<evidence type="ECO:0000256" key="2">
    <source>
        <dbReference type="ARBA" id="ARBA00005869"/>
    </source>
</evidence>
<evidence type="ECO:0000313" key="11">
    <source>
        <dbReference type="Proteomes" id="UP001642540"/>
    </source>
</evidence>
<dbReference type="PANTHER" id="PTHR13914:SF29">
    <property type="entry name" value="HYDROXYPROLINE DEHYDROGENASE"/>
    <property type="match status" value="1"/>
</dbReference>
<comment type="similarity">
    <text evidence="2 8">Belongs to the proline oxidase family.</text>
</comment>
<dbReference type="InterPro" id="IPR029041">
    <property type="entry name" value="FAD-linked_oxidoreductase-like"/>
</dbReference>
<evidence type="ECO:0000256" key="6">
    <source>
        <dbReference type="ARBA" id="ARBA00023062"/>
    </source>
</evidence>
<evidence type="ECO:0000256" key="3">
    <source>
        <dbReference type="ARBA" id="ARBA00022630"/>
    </source>
</evidence>
<evidence type="ECO:0000256" key="1">
    <source>
        <dbReference type="ARBA" id="ARBA00001974"/>
    </source>
</evidence>
<comment type="catalytic activity">
    <reaction evidence="8">
        <text>L-proline + a quinone = (S)-1-pyrroline-5-carboxylate + a quinol + H(+)</text>
        <dbReference type="Rhea" id="RHEA:23784"/>
        <dbReference type="ChEBI" id="CHEBI:15378"/>
        <dbReference type="ChEBI" id="CHEBI:17388"/>
        <dbReference type="ChEBI" id="CHEBI:24646"/>
        <dbReference type="ChEBI" id="CHEBI:60039"/>
        <dbReference type="ChEBI" id="CHEBI:132124"/>
        <dbReference type="EC" id="1.5.5.2"/>
    </reaction>
</comment>
<comment type="cofactor">
    <cofactor evidence="1 8">
        <name>FAD</name>
        <dbReference type="ChEBI" id="CHEBI:57692"/>
    </cofactor>
</comment>
<evidence type="ECO:0000259" key="9">
    <source>
        <dbReference type="Pfam" id="PF01619"/>
    </source>
</evidence>
<keyword evidence="5 8" id="KW-0560">Oxidoreductase</keyword>
<keyword evidence="11" id="KW-1185">Reference proteome</keyword>
<comment type="function">
    <text evidence="8">Converts proline to delta-1-pyrroline-5-carboxylate.</text>
</comment>
<sequence>MFRNAVRSFQQSRQIFQMPRQVQYSLSYGVRNICHSECSRQLAYTDLDSSDYRKKIAPWLKFGEYQKGLLSHLSTFEIVRALFVLHLCSFDVVVDKSTQLLSLSSRFGKLAEVLIRKTFYDQFVGGEKTERMKLVVDTLHRRGLTLMVAPVLEEDVEDEKSSKDVYDDNLSTLKGLAKMTASMDKEKPIVQLKLSAIMPAKTLEQVSSAIESNWNSSSKLAKIVEEMCSKEPESWTFLPGITKEDKVHFVNGLKRANEFVSLARDLGVKILVDAEFFSCQLAISTISLCLMGWHNSKDYVVGDTVQGYLKIAHNIVQRELDVTRSLLGVNWYGKIVRGAYMDRERYLATKKQVPSPICDNYEATSHSYNQCVQTVLHHLAENKSHKSHLLIATHNEKSIRLAVQTLKNLNISSDDGLSSFAQIYGMADYLSTPLVSGGYKVYKSTPYGPLAKVVPYLARRASENRSVIKGAREERIMLRKELFARLF</sequence>
<comment type="caution">
    <text evidence="10">The sequence shown here is derived from an EMBL/GenBank/DDBJ whole genome shotgun (WGS) entry which is preliminary data.</text>
</comment>
<keyword evidence="4 8" id="KW-0274">FAD</keyword>
<organism evidence="10 11">
    <name type="scientific">Orchesella dallaii</name>
    <dbReference type="NCBI Taxonomy" id="48710"/>
    <lineage>
        <taxon>Eukaryota</taxon>
        <taxon>Metazoa</taxon>
        <taxon>Ecdysozoa</taxon>
        <taxon>Arthropoda</taxon>
        <taxon>Hexapoda</taxon>
        <taxon>Collembola</taxon>
        <taxon>Entomobryomorpha</taxon>
        <taxon>Entomobryoidea</taxon>
        <taxon>Orchesellidae</taxon>
        <taxon>Orchesellinae</taxon>
        <taxon>Orchesella</taxon>
    </lineage>
</organism>
<gene>
    <name evidence="10" type="ORF">ODALV1_LOCUS1758</name>
</gene>
<dbReference type="PANTHER" id="PTHR13914">
    <property type="entry name" value="PROLINE OXIDASE"/>
    <property type="match status" value="1"/>
</dbReference>
<feature type="domain" description="Proline dehydrogenase" evidence="9">
    <location>
        <begin position="138"/>
        <end position="467"/>
    </location>
</feature>
<dbReference type="Gene3D" id="3.20.20.220">
    <property type="match status" value="1"/>
</dbReference>
<name>A0ABP1PPP4_9HEXA</name>
<comment type="catalytic activity">
    <reaction evidence="7">
        <text>trans-4-hydroxy-L-proline + a quinone = (3R,5S)-1-pyrroline-3-hydroxy-5-carboxylate + a quinol + H(+)</text>
        <dbReference type="Rhea" id="RHEA:52512"/>
        <dbReference type="ChEBI" id="CHEBI:15378"/>
        <dbReference type="ChEBI" id="CHEBI:24646"/>
        <dbReference type="ChEBI" id="CHEBI:58375"/>
        <dbReference type="ChEBI" id="CHEBI:62612"/>
        <dbReference type="ChEBI" id="CHEBI:132124"/>
        <dbReference type="EC" id="1.5.5.3"/>
    </reaction>
</comment>
<proteinExistence type="inferred from homology"/>
<keyword evidence="6 8" id="KW-0642">Proline metabolism</keyword>
<dbReference type="SUPFAM" id="SSF51730">
    <property type="entry name" value="FAD-linked oxidoreductase"/>
    <property type="match status" value="1"/>
</dbReference>
<keyword evidence="3 8" id="KW-0285">Flavoprotein</keyword>
<reference evidence="10 11" key="1">
    <citation type="submission" date="2024-08" db="EMBL/GenBank/DDBJ databases">
        <authorList>
            <person name="Cucini C."/>
            <person name="Frati F."/>
        </authorList>
    </citation>
    <scope>NUCLEOTIDE SEQUENCE [LARGE SCALE GENOMIC DNA]</scope>
</reference>
<evidence type="ECO:0000256" key="7">
    <source>
        <dbReference type="ARBA" id="ARBA00048242"/>
    </source>
</evidence>
<dbReference type="EMBL" id="CAXLJM020000006">
    <property type="protein sequence ID" value="CAL8071530.1"/>
    <property type="molecule type" value="Genomic_DNA"/>
</dbReference>
<evidence type="ECO:0000256" key="8">
    <source>
        <dbReference type="RuleBase" id="RU364054"/>
    </source>
</evidence>
<dbReference type="Pfam" id="PF01619">
    <property type="entry name" value="Pro_dh"/>
    <property type="match status" value="1"/>
</dbReference>
<protein>
    <recommendedName>
        <fullName evidence="8">Proline dehydrogenase</fullName>
        <ecNumber evidence="8">1.5.5.2</ecNumber>
    </recommendedName>
</protein>
<dbReference type="EC" id="1.5.5.2" evidence="8"/>
<accession>A0ABP1PPP4</accession>
<evidence type="ECO:0000256" key="5">
    <source>
        <dbReference type="ARBA" id="ARBA00023002"/>
    </source>
</evidence>
<dbReference type="Proteomes" id="UP001642540">
    <property type="component" value="Unassembled WGS sequence"/>
</dbReference>
<evidence type="ECO:0000256" key="4">
    <source>
        <dbReference type="ARBA" id="ARBA00022827"/>
    </source>
</evidence>
<dbReference type="InterPro" id="IPR002872">
    <property type="entry name" value="Proline_DH_dom"/>
</dbReference>
<evidence type="ECO:0000313" key="10">
    <source>
        <dbReference type="EMBL" id="CAL8071530.1"/>
    </source>
</evidence>
<dbReference type="InterPro" id="IPR015659">
    <property type="entry name" value="Proline_oxidase"/>
</dbReference>